<dbReference type="PANTHER" id="PTHR47976">
    <property type="entry name" value="G-TYPE LECTIN S-RECEPTOR-LIKE SERINE/THREONINE-PROTEIN KINASE SD2-5"/>
    <property type="match status" value="1"/>
</dbReference>
<dbReference type="SUPFAM" id="SSF51110">
    <property type="entry name" value="alpha-D-mannose-specific plant lectins"/>
    <property type="match status" value="1"/>
</dbReference>
<dbReference type="Proteomes" id="UP000215914">
    <property type="component" value="Chromosome 13"/>
</dbReference>
<feature type="domain" description="Bulb-type lectin" evidence="3">
    <location>
        <begin position="2"/>
        <end position="41"/>
    </location>
</feature>
<keyword evidence="4" id="KW-0430">Lectin</keyword>
<dbReference type="PANTHER" id="PTHR47976:SF112">
    <property type="entry name" value="BULB-TYPE LECTIN DOMAIN-CONTAINING PROTEIN"/>
    <property type="match status" value="1"/>
</dbReference>
<gene>
    <name evidence="4" type="ORF">HannXRQ_Chr13g0386481</name>
</gene>
<evidence type="ECO:0000256" key="1">
    <source>
        <dbReference type="ARBA" id="ARBA00022729"/>
    </source>
</evidence>
<evidence type="ECO:0000313" key="4">
    <source>
        <dbReference type="EMBL" id="OTG00037.1"/>
    </source>
</evidence>
<dbReference type="Pfam" id="PF01453">
    <property type="entry name" value="B_lectin"/>
    <property type="match status" value="1"/>
</dbReference>
<dbReference type="InterPro" id="IPR001480">
    <property type="entry name" value="Bulb-type_lectin_dom"/>
</dbReference>
<dbReference type="Gene3D" id="2.90.10.30">
    <property type="match status" value="1"/>
</dbReference>
<dbReference type="EMBL" id="CM007902">
    <property type="protein sequence ID" value="OTG00037.1"/>
    <property type="molecule type" value="Genomic_DNA"/>
</dbReference>
<dbReference type="InParanoid" id="A0A251SMF0"/>
<dbReference type="InterPro" id="IPR051343">
    <property type="entry name" value="G-type_lectin_kinases/EP1-like"/>
</dbReference>
<protein>
    <submittedName>
        <fullName evidence="4">Putative bulb-type lectin domain-containing protein</fullName>
    </submittedName>
</protein>
<dbReference type="AlphaFoldDB" id="A0A251SMF0"/>
<evidence type="ECO:0000259" key="3">
    <source>
        <dbReference type="Pfam" id="PF01453"/>
    </source>
</evidence>
<dbReference type="GO" id="GO:0030246">
    <property type="term" value="F:carbohydrate binding"/>
    <property type="evidence" value="ECO:0007669"/>
    <property type="project" value="UniProtKB-KW"/>
</dbReference>
<reference evidence="5" key="1">
    <citation type="journal article" date="2017" name="Nature">
        <title>The sunflower genome provides insights into oil metabolism, flowering and Asterid evolution.</title>
        <authorList>
            <person name="Badouin H."/>
            <person name="Gouzy J."/>
            <person name="Grassa C.J."/>
            <person name="Murat F."/>
            <person name="Staton S.E."/>
            <person name="Cottret L."/>
            <person name="Lelandais-Briere C."/>
            <person name="Owens G.L."/>
            <person name="Carrere S."/>
            <person name="Mayjonade B."/>
            <person name="Legrand L."/>
            <person name="Gill N."/>
            <person name="Kane N.C."/>
            <person name="Bowers J.E."/>
            <person name="Hubner S."/>
            <person name="Bellec A."/>
            <person name="Berard A."/>
            <person name="Berges H."/>
            <person name="Blanchet N."/>
            <person name="Boniface M.C."/>
            <person name="Brunel D."/>
            <person name="Catrice O."/>
            <person name="Chaidir N."/>
            <person name="Claudel C."/>
            <person name="Donnadieu C."/>
            <person name="Faraut T."/>
            <person name="Fievet G."/>
            <person name="Helmstetter N."/>
            <person name="King M."/>
            <person name="Knapp S.J."/>
            <person name="Lai Z."/>
            <person name="Le Paslier M.C."/>
            <person name="Lippi Y."/>
            <person name="Lorenzon L."/>
            <person name="Mandel J.R."/>
            <person name="Marage G."/>
            <person name="Marchand G."/>
            <person name="Marquand E."/>
            <person name="Bret-Mestries E."/>
            <person name="Morien E."/>
            <person name="Nambeesan S."/>
            <person name="Nguyen T."/>
            <person name="Pegot-Espagnet P."/>
            <person name="Pouilly N."/>
            <person name="Raftis F."/>
            <person name="Sallet E."/>
            <person name="Schiex T."/>
            <person name="Thomas J."/>
            <person name="Vandecasteele C."/>
            <person name="Vares D."/>
            <person name="Vear F."/>
            <person name="Vautrin S."/>
            <person name="Crespi M."/>
            <person name="Mangin B."/>
            <person name="Burke J.M."/>
            <person name="Salse J."/>
            <person name="Munos S."/>
            <person name="Vincourt P."/>
            <person name="Rieseberg L.H."/>
            <person name="Langlade N.B."/>
        </authorList>
    </citation>
    <scope>NUCLEOTIDE SEQUENCE [LARGE SCALE GENOMIC DNA]</scope>
    <source>
        <strain evidence="5">cv. SF193</strain>
    </source>
</reference>
<organism evidence="4 5">
    <name type="scientific">Helianthus annuus</name>
    <name type="common">Common sunflower</name>
    <dbReference type="NCBI Taxonomy" id="4232"/>
    <lineage>
        <taxon>Eukaryota</taxon>
        <taxon>Viridiplantae</taxon>
        <taxon>Streptophyta</taxon>
        <taxon>Embryophyta</taxon>
        <taxon>Tracheophyta</taxon>
        <taxon>Spermatophyta</taxon>
        <taxon>Magnoliopsida</taxon>
        <taxon>eudicotyledons</taxon>
        <taxon>Gunneridae</taxon>
        <taxon>Pentapetalae</taxon>
        <taxon>asterids</taxon>
        <taxon>campanulids</taxon>
        <taxon>Asterales</taxon>
        <taxon>Asteraceae</taxon>
        <taxon>Asteroideae</taxon>
        <taxon>Heliantheae alliance</taxon>
        <taxon>Heliantheae</taxon>
        <taxon>Helianthus</taxon>
    </lineage>
</organism>
<accession>A0A251SMF0</accession>
<keyword evidence="2" id="KW-0325">Glycoprotein</keyword>
<name>A0A251SMF0_HELAN</name>
<keyword evidence="5" id="KW-1185">Reference proteome</keyword>
<sequence>MQITDTGNLVLFDTNNVIVWQSFDHPTDSLVPGQKLVEGQKLVASVSPTNWGKGLYSVEVTNKGLFGYLETTNPRRVYYRYLVNGPDRSKERSYVRFLNGSLALFIHSAEPSRPDGAIRVPLASSAQYMKLMPDGHLIVLEWQSGWRVVADLFGASRRRM</sequence>
<keyword evidence="1" id="KW-0732">Signal</keyword>
<dbReference type="InterPro" id="IPR036426">
    <property type="entry name" value="Bulb-type_lectin_dom_sf"/>
</dbReference>
<proteinExistence type="predicted"/>
<evidence type="ECO:0000256" key="2">
    <source>
        <dbReference type="ARBA" id="ARBA00023180"/>
    </source>
</evidence>
<evidence type="ECO:0000313" key="5">
    <source>
        <dbReference type="Proteomes" id="UP000215914"/>
    </source>
</evidence>